<comment type="similarity">
    <text evidence="9">Belongs to the TrpF family.</text>
</comment>
<evidence type="ECO:0000259" key="10">
    <source>
        <dbReference type="Pfam" id="PF00697"/>
    </source>
</evidence>
<dbReference type="InterPro" id="IPR044643">
    <property type="entry name" value="TrpF_fam"/>
</dbReference>
<dbReference type="EC" id="5.3.1.24" evidence="3 9"/>
<dbReference type="HAMAP" id="MF_00135">
    <property type="entry name" value="PRAI"/>
    <property type="match status" value="1"/>
</dbReference>
<dbReference type="PANTHER" id="PTHR42894:SF1">
    <property type="entry name" value="N-(5'-PHOSPHORIBOSYL)ANTHRANILATE ISOMERASE"/>
    <property type="match status" value="1"/>
</dbReference>
<dbReference type="CDD" id="cd00405">
    <property type="entry name" value="PRAI"/>
    <property type="match status" value="1"/>
</dbReference>
<dbReference type="NCBIfam" id="NF002298">
    <property type="entry name" value="PRK01222.1-4"/>
    <property type="match status" value="1"/>
</dbReference>
<evidence type="ECO:0000313" key="12">
    <source>
        <dbReference type="Proteomes" id="UP001464891"/>
    </source>
</evidence>
<dbReference type="PANTHER" id="PTHR42894">
    <property type="entry name" value="N-(5'-PHOSPHORIBOSYL)ANTHRANILATE ISOMERASE"/>
    <property type="match status" value="1"/>
</dbReference>
<evidence type="ECO:0000256" key="1">
    <source>
        <dbReference type="ARBA" id="ARBA00001164"/>
    </source>
</evidence>
<dbReference type="RefSeq" id="WP_190434643.1">
    <property type="nucleotide sequence ID" value="NZ_JAMPKM010000006.1"/>
</dbReference>
<dbReference type="Proteomes" id="UP001464891">
    <property type="component" value="Unassembled WGS sequence"/>
</dbReference>
<evidence type="ECO:0000256" key="3">
    <source>
        <dbReference type="ARBA" id="ARBA00012572"/>
    </source>
</evidence>
<dbReference type="GO" id="GO:0004640">
    <property type="term" value="F:phosphoribosylanthranilate isomerase activity"/>
    <property type="evidence" value="ECO:0007669"/>
    <property type="project" value="UniProtKB-EC"/>
</dbReference>
<evidence type="ECO:0000256" key="2">
    <source>
        <dbReference type="ARBA" id="ARBA00004664"/>
    </source>
</evidence>
<comment type="catalytic activity">
    <reaction evidence="1 9">
        <text>N-(5-phospho-beta-D-ribosyl)anthranilate = 1-(2-carboxyphenylamino)-1-deoxy-D-ribulose 5-phosphate</text>
        <dbReference type="Rhea" id="RHEA:21540"/>
        <dbReference type="ChEBI" id="CHEBI:18277"/>
        <dbReference type="ChEBI" id="CHEBI:58613"/>
        <dbReference type="EC" id="5.3.1.24"/>
    </reaction>
</comment>
<dbReference type="SUPFAM" id="SSF51366">
    <property type="entry name" value="Ribulose-phoshate binding barrel"/>
    <property type="match status" value="1"/>
</dbReference>
<name>A0ABV0J9N6_9CYAN</name>
<evidence type="ECO:0000256" key="9">
    <source>
        <dbReference type="HAMAP-Rule" id="MF_00135"/>
    </source>
</evidence>
<keyword evidence="8 9" id="KW-0413">Isomerase</keyword>
<evidence type="ECO:0000256" key="6">
    <source>
        <dbReference type="ARBA" id="ARBA00022822"/>
    </source>
</evidence>
<sequence>MRVKICGITKPDQGRAIAELGATSLGFICVPVSPRYVSADQIRQVVEQLPLNPQTGHLVDRIGVFANATLAEISQVVAIAGLNAVQLHGAETPEFCAQVRETLPDTEVIKALRIKTAAALQEAAAYYSHVHTLLLDAYHPGMLGGTGVTLDWQSLQQFAPACPWFLAGGLNPDNIIQALAQLQPDGIDLSSGVERSPGDKDLAQVAQLFHQLQQTQKIGVS</sequence>
<dbReference type="InterPro" id="IPR011060">
    <property type="entry name" value="RibuloseP-bd_barrel"/>
</dbReference>
<keyword evidence="7 9" id="KW-0057">Aromatic amino acid biosynthesis</keyword>
<gene>
    <name evidence="9" type="primary">trpF</name>
    <name evidence="11" type="ORF">NC998_12020</name>
</gene>
<dbReference type="InterPro" id="IPR013785">
    <property type="entry name" value="Aldolase_TIM"/>
</dbReference>
<feature type="domain" description="N-(5'phosphoribosyl) anthranilate isomerase (PRAI)" evidence="10">
    <location>
        <begin position="3"/>
        <end position="210"/>
    </location>
</feature>
<evidence type="ECO:0000256" key="5">
    <source>
        <dbReference type="ARBA" id="ARBA00022605"/>
    </source>
</evidence>
<evidence type="ECO:0000256" key="7">
    <source>
        <dbReference type="ARBA" id="ARBA00023141"/>
    </source>
</evidence>
<dbReference type="EMBL" id="JAMPKM010000006">
    <property type="protein sequence ID" value="MEP0817820.1"/>
    <property type="molecule type" value="Genomic_DNA"/>
</dbReference>
<proteinExistence type="inferred from homology"/>
<comment type="caution">
    <text evidence="11">The sequence shown here is derived from an EMBL/GenBank/DDBJ whole genome shotgun (WGS) entry which is preliminary data.</text>
</comment>
<protein>
    <recommendedName>
        <fullName evidence="4 9">N-(5'-phosphoribosyl)anthranilate isomerase</fullName>
        <shortName evidence="9">PRAI</shortName>
        <ecNumber evidence="3 9">5.3.1.24</ecNumber>
    </recommendedName>
</protein>
<comment type="pathway">
    <text evidence="2 9">Amino-acid biosynthesis; L-tryptophan biosynthesis; L-tryptophan from chorismate: step 3/5.</text>
</comment>
<reference evidence="11 12" key="1">
    <citation type="submission" date="2022-04" db="EMBL/GenBank/DDBJ databases">
        <title>Positive selection, recombination, and allopatry shape intraspecific diversity of widespread and dominant cyanobacteria.</title>
        <authorList>
            <person name="Wei J."/>
            <person name="Shu W."/>
            <person name="Hu C."/>
        </authorList>
    </citation>
    <scope>NUCLEOTIDE SEQUENCE [LARGE SCALE GENOMIC DNA]</scope>
    <source>
        <strain evidence="11 12">GB2-A4</strain>
    </source>
</reference>
<evidence type="ECO:0000256" key="8">
    <source>
        <dbReference type="ARBA" id="ARBA00023235"/>
    </source>
</evidence>
<dbReference type="InterPro" id="IPR001240">
    <property type="entry name" value="PRAI_dom"/>
</dbReference>
<dbReference type="Pfam" id="PF00697">
    <property type="entry name" value="PRAI"/>
    <property type="match status" value="1"/>
</dbReference>
<organism evidence="11 12">
    <name type="scientific">Trichocoleus desertorum GB2-A4</name>
    <dbReference type="NCBI Taxonomy" id="2933944"/>
    <lineage>
        <taxon>Bacteria</taxon>
        <taxon>Bacillati</taxon>
        <taxon>Cyanobacteriota</taxon>
        <taxon>Cyanophyceae</taxon>
        <taxon>Leptolyngbyales</taxon>
        <taxon>Trichocoleusaceae</taxon>
        <taxon>Trichocoleus</taxon>
    </lineage>
</organism>
<evidence type="ECO:0000256" key="4">
    <source>
        <dbReference type="ARBA" id="ARBA00022272"/>
    </source>
</evidence>
<keyword evidence="5 9" id="KW-0028">Amino-acid biosynthesis</keyword>
<evidence type="ECO:0000313" key="11">
    <source>
        <dbReference type="EMBL" id="MEP0817820.1"/>
    </source>
</evidence>
<accession>A0ABV0J9N6</accession>
<keyword evidence="12" id="KW-1185">Reference proteome</keyword>
<dbReference type="Gene3D" id="3.20.20.70">
    <property type="entry name" value="Aldolase class I"/>
    <property type="match status" value="1"/>
</dbReference>
<keyword evidence="6 9" id="KW-0822">Tryptophan biosynthesis</keyword>